<protein>
    <recommendedName>
        <fullName evidence="3">Calmodulin binding protein</fullName>
    </recommendedName>
</protein>
<organism evidence="1 2">
    <name type="scientific">Ricinus communis</name>
    <name type="common">Castor bean</name>
    <dbReference type="NCBI Taxonomy" id="3988"/>
    <lineage>
        <taxon>Eukaryota</taxon>
        <taxon>Viridiplantae</taxon>
        <taxon>Streptophyta</taxon>
        <taxon>Embryophyta</taxon>
        <taxon>Tracheophyta</taxon>
        <taxon>Spermatophyta</taxon>
        <taxon>Magnoliopsida</taxon>
        <taxon>eudicotyledons</taxon>
        <taxon>Gunneridae</taxon>
        <taxon>Pentapetalae</taxon>
        <taxon>rosids</taxon>
        <taxon>fabids</taxon>
        <taxon>Malpighiales</taxon>
        <taxon>Euphorbiaceae</taxon>
        <taxon>Acalyphoideae</taxon>
        <taxon>Acalypheae</taxon>
        <taxon>Ricinus</taxon>
    </lineage>
</organism>
<accession>B9T1S8</accession>
<proteinExistence type="predicted"/>
<keyword evidence="2" id="KW-1185">Reference proteome</keyword>
<dbReference type="EMBL" id="EQ974358">
    <property type="protein sequence ID" value="EEF30189.1"/>
    <property type="molecule type" value="Genomic_DNA"/>
</dbReference>
<dbReference type="Proteomes" id="UP000008311">
    <property type="component" value="Unassembled WGS sequence"/>
</dbReference>
<reference evidence="2" key="1">
    <citation type="journal article" date="2010" name="Nat. Biotechnol.">
        <title>Draft genome sequence of the oilseed species Ricinus communis.</title>
        <authorList>
            <person name="Chan A.P."/>
            <person name="Crabtree J."/>
            <person name="Zhao Q."/>
            <person name="Lorenzi H."/>
            <person name="Orvis J."/>
            <person name="Puiu D."/>
            <person name="Melake-Berhan A."/>
            <person name="Jones K.M."/>
            <person name="Redman J."/>
            <person name="Chen G."/>
            <person name="Cahoon E.B."/>
            <person name="Gedil M."/>
            <person name="Stanke M."/>
            <person name="Haas B.J."/>
            <person name="Wortman J.R."/>
            <person name="Fraser-Liggett C.M."/>
            <person name="Ravel J."/>
            <person name="Rabinowicz P.D."/>
        </authorList>
    </citation>
    <scope>NUCLEOTIDE SEQUENCE [LARGE SCALE GENOMIC DNA]</scope>
    <source>
        <strain evidence="2">cv. Hale</strain>
    </source>
</reference>
<sequence length="53" mass="6019">MAASPMPNYDENGVRPNKAVVGWLKIKAAMRLGFFIRNKATERRAQLVELDDE</sequence>
<gene>
    <name evidence="1" type="ORF">RCOM_0445830</name>
</gene>
<name>B9T1S8_RICCO</name>
<dbReference type="STRING" id="3988.B9T1S8"/>
<evidence type="ECO:0008006" key="3">
    <source>
        <dbReference type="Google" id="ProtNLM"/>
    </source>
</evidence>
<dbReference type="AlphaFoldDB" id="B9T1S8"/>
<dbReference type="InParanoid" id="B9T1S8"/>
<evidence type="ECO:0000313" key="2">
    <source>
        <dbReference type="Proteomes" id="UP000008311"/>
    </source>
</evidence>
<evidence type="ECO:0000313" key="1">
    <source>
        <dbReference type="EMBL" id="EEF30189.1"/>
    </source>
</evidence>